<dbReference type="GO" id="GO:0005737">
    <property type="term" value="C:cytoplasm"/>
    <property type="evidence" value="ECO:0007669"/>
    <property type="project" value="UniProtKB-SubCell"/>
</dbReference>
<dbReference type="AlphaFoldDB" id="A0A9C5Z3U1"/>
<keyword evidence="2" id="KW-0963">Cytoplasm</keyword>
<reference evidence="10" key="1">
    <citation type="submission" date="2025-08" db="UniProtKB">
        <authorList>
            <consortium name="RefSeq"/>
        </authorList>
    </citation>
    <scope>IDENTIFICATION</scope>
    <source>
        <tissue evidence="10">Whole body pupa</tissue>
    </source>
</reference>
<evidence type="ECO:0000256" key="4">
    <source>
        <dbReference type="ARBA" id="ARBA00022694"/>
    </source>
</evidence>
<dbReference type="KEGG" id="gfs:119637439"/>
<sequence length="999" mass="115323">MVKIIETVADAIAIKLLNKNTIVTGKGNELHLYKRVDESIVEDVLNVKLRNKIHGIEYYNTNILLIYGEMEFILVQWKTDCDEFEEFYRAQLTDWISGAILLDNAQIALLTAHSVILRFQYDWKQKTCDLLERVTCADDKSTLYCTHLYGSLWDDLIIFSGNAFGELLIWQPSLIHINENKENLRNSFLLHRINAHNGVIFSIDYNAQSEILITTSDDRALKWWKVKKDKHNWSTSHLQSLASSYGHVARVFRGLIFMEGTEIYAVSVGEDSYLCLWLSSGELLFKRHQQYGAVIWNIAYDSDTRTVYTVGACGNLLAYDLKDLFKQHMKLLLKPKILSKNTTEYIAKIKFLNEHELLGITSNNRLIKMQSDRRDFADDQKCHVIEETINFKCTVMEIYKDSIALAGYKRLVILLYNEINQQFRRIYDAEILKSVIRSFIFFDSCKYLVCDDQGNCMLMRNKIKCFFDLPKSKEPWLTAGLLLHGEQILLISNRQGHVLLYKYNKEENIYNLKHNLKNIHGNLGATKLMPIFVNESKALVCSSGHKSCLNRILVDFQKYAMKLCTKDNIPVAWVDDVVQIFKHSPILLGFNDNHFVAWSKNYDFLLQIPCGGGHRCWDYVISKTDEKFITLAFIQNKEVVIYYRRLYNAALLLSPTAKKWHTSSCNVAEIYQQGDLNVNIAITGGEDNLIKIHNICEKGLKQKFELHNHISNIRTIRAVDVKDYELFIFSGGGRAQLSITRVNVQKNHREELINYTIRNSEQNRKQLTNNKYNYEPETRLMALDVLKIDDCQYKIYIGCSDGYVRLLYFKASDTPEIQQISQLFYNKCILQLQVIKEENCVIVGCTEGSLKFFNTALSECIYKIKHHQSGINALAVHHNAATRSVKMLSGGDDQAVCYTELGFSDDNQWKILNKFSRSIWHTAQVTAACILSNGLYGITGSLDQNIYKINLKNGEILESFHSCIADIKGVSCWHYKAKDHFLIYGCGYQVFCFDDYYFK</sequence>
<evidence type="ECO:0000313" key="9">
    <source>
        <dbReference type="Proteomes" id="UP000092443"/>
    </source>
</evidence>
<dbReference type="Pfam" id="PF00400">
    <property type="entry name" value="WD40"/>
    <property type="match status" value="2"/>
</dbReference>
<dbReference type="SMART" id="SM00320">
    <property type="entry name" value="WD40"/>
    <property type="match status" value="6"/>
</dbReference>
<dbReference type="Proteomes" id="UP000092443">
    <property type="component" value="Unplaced"/>
</dbReference>
<proteinExistence type="inferred from homology"/>
<keyword evidence="3 8" id="KW-0853">WD repeat</keyword>
<evidence type="ECO:0000256" key="8">
    <source>
        <dbReference type="PROSITE-ProRule" id="PRU00221"/>
    </source>
</evidence>
<dbReference type="InterPro" id="IPR011047">
    <property type="entry name" value="Quinoprotein_ADH-like_sf"/>
</dbReference>
<comment type="similarity">
    <text evidence="6">Belongs to the WD repeat WDR6 family.</text>
</comment>
<evidence type="ECO:0000256" key="7">
    <source>
        <dbReference type="ARBA" id="ARBA00040154"/>
    </source>
</evidence>
<evidence type="ECO:0000313" key="10">
    <source>
        <dbReference type="RefSeq" id="XP_037889387.1"/>
    </source>
</evidence>
<evidence type="ECO:0000256" key="6">
    <source>
        <dbReference type="ARBA" id="ARBA00038255"/>
    </source>
</evidence>
<name>A0A9C5Z3U1_9MUSC</name>
<dbReference type="SUPFAM" id="SSF50998">
    <property type="entry name" value="Quinoprotein alcohol dehydrogenase-like"/>
    <property type="match status" value="2"/>
</dbReference>
<evidence type="ECO:0000256" key="2">
    <source>
        <dbReference type="ARBA" id="ARBA00022490"/>
    </source>
</evidence>
<comment type="subcellular location">
    <subcellularLocation>
        <location evidence="1">Cytoplasm</location>
    </subcellularLocation>
</comment>
<dbReference type="PANTHER" id="PTHR14344">
    <property type="entry name" value="WD REPEAT PROTEIN"/>
    <property type="match status" value="1"/>
</dbReference>
<evidence type="ECO:0000256" key="3">
    <source>
        <dbReference type="ARBA" id="ARBA00022574"/>
    </source>
</evidence>
<dbReference type="PROSITE" id="PS50082">
    <property type="entry name" value="WD_REPEATS_2"/>
    <property type="match status" value="1"/>
</dbReference>
<evidence type="ECO:0000256" key="1">
    <source>
        <dbReference type="ARBA" id="ARBA00004496"/>
    </source>
</evidence>
<dbReference type="GO" id="GO:0030488">
    <property type="term" value="P:tRNA methylation"/>
    <property type="evidence" value="ECO:0007669"/>
    <property type="project" value="TreeGrafter"/>
</dbReference>
<evidence type="ECO:0000256" key="5">
    <source>
        <dbReference type="ARBA" id="ARBA00022737"/>
    </source>
</evidence>
<accession>A0A9C5Z3U1</accession>
<dbReference type="Gene3D" id="2.130.10.10">
    <property type="entry name" value="YVTN repeat-like/Quinoprotein amine dehydrogenase"/>
    <property type="match status" value="2"/>
</dbReference>
<keyword evidence="5" id="KW-0677">Repeat</keyword>
<dbReference type="RefSeq" id="XP_037889387.1">
    <property type="nucleotide sequence ID" value="XM_038033459.1"/>
</dbReference>
<keyword evidence="4" id="KW-0819">tRNA processing</keyword>
<protein>
    <recommendedName>
        <fullName evidence="7">tRNA (34-2'-O)-methyltransferase regulator WDR6</fullName>
    </recommendedName>
</protein>
<dbReference type="PANTHER" id="PTHR14344:SF3">
    <property type="entry name" value="WD REPEAT-CONTAINING PROTEIN 6"/>
    <property type="match status" value="1"/>
</dbReference>
<dbReference type="InterPro" id="IPR051973">
    <property type="entry name" value="tRNA_Anticodon_Mtase-Reg"/>
</dbReference>
<dbReference type="PROSITE" id="PS50294">
    <property type="entry name" value="WD_REPEATS_REGION"/>
    <property type="match status" value="1"/>
</dbReference>
<keyword evidence="9" id="KW-1185">Reference proteome</keyword>
<dbReference type="InterPro" id="IPR001680">
    <property type="entry name" value="WD40_rpt"/>
</dbReference>
<feature type="repeat" description="WD" evidence="8">
    <location>
        <begin position="193"/>
        <end position="234"/>
    </location>
</feature>
<gene>
    <name evidence="10" type="primary">LOC119637439</name>
</gene>
<dbReference type="InterPro" id="IPR015943">
    <property type="entry name" value="WD40/YVTN_repeat-like_dom_sf"/>
</dbReference>
<dbReference type="GeneID" id="119637439"/>
<organism evidence="9 10">
    <name type="scientific">Glossina fuscipes</name>
    <dbReference type="NCBI Taxonomy" id="7396"/>
    <lineage>
        <taxon>Eukaryota</taxon>
        <taxon>Metazoa</taxon>
        <taxon>Ecdysozoa</taxon>
        <taxon>Arthropoda</taxon>
        <taxon>Hexapoda</taxon>
        <taxon>Insecta</taxon>
        <taxon>Pterygota</taxon>
        <taxon>Neoptera</taxon>
        <taxon>Endopterygota</taxon>
        <taxon>Diptera</taxon>
        <taxon>Brachycera</taxon>
        <taxon>Muscomorpha</taxon>
        <taxon>Hippoboscoidea</taxon>
        <taxon>Glossinidae</taxon>
        <taxon>Glossina</taxon>
    </lineage>
</organism>